<dbReference type="EMBL" id="BANB01000407">
    <property type="protein sequence ID" value="GAN77650.1"/>
    <property type="molecule type" value="Genomic_DNA"/>
</dbReference>
<gene>
    <name evidence="5" type="ORF">Asru_0407_06</name>
</gene>
<dbReference type="Gene3D" id="3.30.70.360">
    <property type="match status" value="1"/>
</dbReference>
<dbReference type="AlphaFoldDB" id="A0A0D6P7C6"/>
<comment type="cofactor">
    <cofactor evidence="2">
        <name>Mn(2+)</name>
        <dbReference type="ChEBI" id="CHEBI:29035"/>
    </cofactor>
    <text evidence="2">The Mn(2+) ion enhances activity.</text>
</comment>
<dbReference type="PANTHER" id="PTHR11014">
    <property type="entry name" value="PEPTIDASE M20 FAMILY MEMBER"/>
    <property type="match status" value="1"/>
</dbReference>
<reference evidence="5 6" key="1">
    <citation type="submission" date="2012-11" db="EMBL/GenBank/DDBJ databases">
        <title>Whole genome sequence of Acidisphaera rubrifaciens HS-AP3.</title>
        <authorList>
            <person name="Azuma Y."/>
            <person name="Higashiura N."/>
            <person name="Hirakawa H."/>
            <person name="Matsushita K."/>
        </authorList>
    </citation>
    <scope>NUCLEOTIDE SEQUENCE [LARGE SCALE GENOMIC DNA]</scope>
    <source>
        <strain evidence="5 6">HS-AP3</strain>
    </source>
</reference>
<feature type="binding site" evidence="2">
    <location>
        <position position="400"/>
    </location>
    <ligand>
        <name>Mn(2+)</name>
        <dbReference type="ChEBI" id="CHEBI:29035"/>
        <label>2</label>
    </ligand>
</feature>
<dbReference type="Gene3D" id="3.40.630.10">
    <property type="entry name" value="Zn peptidases"/>
    <property type="match status" value="1"/>
</dbReference>
<feature type="region of interest" description="Disordered" evidence="3">
    <location>
        <begin position="1"/>
        <end position="31"/>
    </location>
</feature>
<evidence type="ECO:0000313" key="5">
    <source>
        <dbReference type="EMBL" id="GAN77650.1"/>
    </source>
</evidence>
<dbReference type="GO" id="GO:0019877">
    <property type="term" value="P:diaminopimelate biosynthetic process"/>
    <property type="evidence" value="ECO:0007669"/>
    <property type="project" value="UniProtKB-ARBA"/>
</dbReference>
<feature type="binding site" evidence="2">
    <location>
        <position position="141"/>
    </location>
    <ligand>
        <name>Mn(2+)</name>
        <dbReference type="ChEBI" id="CHEBI:29035"/>
        <label>2</label>
    </ligand>
</feature>
<dbReference type="GO" id="GO:0050118">
    <property type="term" value="F:N-acetyldiaminopimelate deacetylase activity"/>
    <property type="evidence" value="ECO:0007669"/>
    <property type="project" value="UniProtKB-ARBA"/>
</dbReference>
<dbReference type="PIRSF" id="PIRSF005962">
    <property type="entry name" value="Pept_M20D_amidohydro"/>
    <property type="match status" value="1"/>
</dbReference>
<sequence length="427" mass="44658">MSEAAPARILLADEQGKPGAPRRQQDHTGDARMRLINDTDAAIREATAAIEARLIAVRRDIHAHPELAFEEVRTAGIVAAELDRLGIPHEDGIGGTGVVGMIRGGRPGPVVAIRADMDALPIHEETGLGFASGTAGKMHACGHDVHTATLLGVAALLKDLAPSLAGSVKLVFQPAEETLSGMAAMIEDGVMDNPSVDYALGFHNHPDMPVGTFGYVPGASLAASDAIDIVLRGKSGHAAHPEGAVDPIVAAATLISQLQTVVSRETGALHPIVVTIGAIHGGSARNIIPDTCSLSGTVRTLHDPVRDRAEAAIRRLCEGISTGMRVGCDLSYVRGVPVLRNDAQMLERSVAAVRRQFGEAAVTERTPSLGAEDFALMAARVPSFHLRVGSSQPGRQDKLHNSGYQPDEACIGYGVQALARAAADLLQ</sequence>
<feature type="binding site" evidence="2">
    <location>
        <position position="143"/>
    </location>
    <ligand>
        <name>Mn(2+)</name>
        <dbReference type="ChEBI" id="CHEBI:29035"/>
        <label>2</label>
    </ligand>
</feature>
<protein>
    <submittedName>
        <fullName evidence="5">Amidohydrolase/peptidase M20</fullName>
    </submittedName>
</protein>
<feature type="binding site" evidence="2">
    <location>
        <position position="203"/>
    </location>
    <ligand>
        <name>Mn(2+)</name>
        <dbReference type="ChEBI" id="CHEBI:29035"/>
        <label>2</label>
    </ligand>
</feature>
<feature type="domain" description="Peptidase M20 dimerisation" evidence="4">
    <location>
        <begin position="229"/>
        <end position="318"/>
    </location>
</feature>
<evidence type="ECO:0000259" key="4">
    <source>
        <dbReference type="Pfam" id="PF07687"/>
    </source>
</evidence>
<dbReference type="Pfam" id="PF07687">
    <property type="entry name" value="M20_dimer"/>
    <property type="match status" value="1"/>
</dbReference>
<accession>A0A0D6P7C6</accession>
<organism evidence="5 6">
    <name type="scientific">Acidisphaera rubrifaciens HS-AP3</name>
    <dbReference type="NCBI Taxonomy" id="1231350"/>
    <lineage>
        <taxon>Bacteria</taxon>
        <taxon>Pseudomonadati</taxon>
        <taxon>Pseudomonadota</taxon>
        <taxon>Alphaproteobacteria</taxon>
        <taxon>Acetobacterales</taxon>
        <taxon>Acetobacteraceae</taxon>
        <taxon>Acidisphaera</taxon>
    </lineage>
</organism>
<evidence type="ECO:0000256" key="1">
    <source>
        <dbReference type="ARBA" id="ARBA00022801"/>
    </source>
</evidence>
<comment type="caution">
    <text evidence="5">The sequence shown here is derived from an EMBL/GenBank/DDBJ whole genome shotgun (WGS) entry which is preliminary data.</text>
</comment>
<dbReference type="InterPro" id="IPR036264">
    <property type="entry name" value="Bact_exopeptidase_dim_dom"/>
</dbReference>
<dbReference type="PANTHER" id="PTHR11014:SF63">
    <property type="entry name" value="METALLOPEPTIDASE, PUTATIVE (AFU_ORTHOLOGUE AFUA_6G09600)-RELATED"/>
    <property type="match status" value="1"/>
</dbReference>
<evidence type="ECO:0000313" key="6">
    <source>
        <dbReference type="Proteomes" id="UP000032680"/>
    </source>
</evidence>
<keyword evidence="1 5" id="KW-0378">Hydrolase</keyword>
<dbReference type="CDD" id="cd03886">
    <property type="entry name" value="M20_Acy1"/>
    <property type="match status" value="1"/>
</dbReference>
<evidence type="ECO:0000256" key="3">
    <source>
        <dbReference type="SAM" id="MobiDB-lite"/>
    </source>
</evidence>
<evidence type="ECO:0000256" key="2">
    <source>
        <dbReference type="PIRSR" id="PIRSR005962-1"/>
    </source>
</evidence>
<proteinExistence type="predicted"/>
<dbReference type="SUPFAM" id="SSF53187">
    <property type="entry name" value="Zn-dependent exopeptidases"/>
    <property type="match status" value="1"/>
</dbReference>
<name>A0A0D6P7C6_9PROT</name>
<keyword evidence="2" id="KW-0479">Metal-binding</keyword>
<keyword evidence="6" id="KW-1185">Reference proteome</keyword>
<dbReference type="GO" id="GO:0046872">
    <property type="term" value="F:metal ion binding"/>
    <property type="evidence" value="ECO:0007669"/>
    <property type="project" value="UniProtKB-KW"/>
</dbReference>
<dbReference type="NCBIfam" id="TIGR01891">
    <property type="entry name" value="amidohydrolases"/>
    <property type="match status" value="1"/>
</dbReference>
<dbReference type="Pfam" id="PF01546">
    <property type="entry name" value="Peptidase_M20"/>
    <property type="match status" value="1"/>
</dbReference>
<dbReference type="FunFam" id="3.30.70.360:FF:000001">
    <property type="entry name" value="N-acetyldiaminopimelate deacetylase"/>
    <property type="match status" value="1"/>
</dbReference>
<dbReference type="InterPro" id="IPR002933">
    <property type="entry name" value="Peptidase_M20"/>
</dbReference>
<dbReference type="InterPro" id="IPR017439">
    <property type="entry name" value="Amidohydrolase"/>
</dbReference>
<dbReference type="SUPFAM" id="SSF55031">
    <property type="entry name" value="Bacterial exopeptidase dimerisation domain"/>
    <property type="match status" value="1"/>
</dbReference>
<feature type="binding site" evidence="2">
    <location>
        <position position="177"/>
    </location>
    <ligand>
        <name>Mn(2+)</name>
        <dbReference type="ChEBI" id="CHEBI:29035"/>
        <label>2</label>
    </ligand>
</feature>
<keyword evidence="2" id="KW-0464">Manganese</keyword>
<dbReference type="Proteomes" id="UP000032680">
    <property type="component" value="Unassembled WGS sequence"/>
</dbReference>
<dbReference type="InterPro" id="IPR011650">
    <property type="entry name" value="Peptidase_M20_dimer"/>
</dbReference>